<dbReference type="InterPro" id="IPR011011">
    <property type="entry name" value="Znf_FYVE_PHD"/>
</dbReference>
<dbReference type="GO" id="GO:0008270">
    <property type="term" value="F:zinc ion binding"/>
    <property type="evidence" value="ECO:0007669"/>
    <property type="project" value="UniProtKB-KW"/>
</dbReference>
<dbReference type="InterPro" id="IPR019787">
    <property type="entry name" value="Znf_PHD-finger"/>
</dbReference>
<evidence type="ECO:0008006" key="10">
    <source>
        <dbReference type="Google" id="ProtNLM"/>
    </source>
</evidence>
<dbReference type="AlphaFoldDB" id="A0A7S2QZU9"/>
<dbReference type="Gene3D" id="3.30.40.10">
    <property type="entry name" value="Zinc/RING finger domain, C3HC4 (zinc finger)"/>
    <property type="match status" value="1"/>
</dbReference>
<keyword evidence="2 5" id="KW-0863">Zinc-finger</keyword>
<dbReference type="SMART" id="SM00249">
    <property type="entry name" value="PHD"/>
    <property type="match status" value="1"/>
</dbReference>
<name>A0A7S2QZU9_9STRA</name>
<accession>A0A7S2QZU9</accession>
<feature type="region of interest" description="Disordered" evidence="6">
    <location>
        <begin position="314"/>
        <end position="369"/>
    </location>
</feature>
<dbReference type="Pfam" id="PF02008">
    <property type="entry name" value="zf-CXXC"/>
    <property type="match status" value="1"/>
</dbReference>
<organism evidence="9">
    <name type="scientific">Eucampia antarctica</name>
    <dbReference type="NCBI Taxonomy" id="49252"/>
    <lineage>
        <taxon>Eukaryota</taxon>
        <taxon>Sar</taxon>
        <taxon>Stramenopiles</taxon>
        <taxon>Ochrophyta</taxon>
        <taxon>Bacillariophyta</taxon>
        <taxon>Mediophyceae</taxon>
        <taxon>Biddulphiophycidae</taxon>
        <taxon>Hemiaulales</taxon>
        <taxon>Hemiaulaceae</taxon>
        <taxon>Eucampia</taxon>
    </lineage>
</organism>
<sequence>MVTISQLGSGHSASNGVGNAFSQSATEIGAVVEKNNAMVEVKKEVEESMPVLVHPLITCGNSCDNLVQTNLTVVECKQEEADARPFISTETPNESDPEKKRVENEKSQSKTDDKTPIPPEVPNKSDSTEKHVEKKKPRSQTAAKTPVPPQAPNESESKEKHAEKRPRSKTAPKTLISPQAPNESEPNEKHVEKKKPRVKRSKGDIVNDDICFLCRDGGVLVCCDSCEKSYHFYCHVPPMLAPPRGKFNCMECTAVTRAKRSRCGRCQGCLNPDCGVCRFCQDKLKFGGQNKLRSKCVKRECINLNYATMVPNQSGQEQKILHSSSPMKETTAPSKGLKRTLAEIEHKESRSQEKNRKKPEKKQKAKRLKIPTFKSVSISENKEMKPSSSKVSPTQPKMDINGSAKFTIVDLGNWFHNRSITNNQFQELCPLARTTRISPGDTVEFTKIDVMNWFKSCMIGCEEMQVLYQHAV</sequence>
<evidence type="ECO:0000256" key="2">
    <source>
        <dbReference type="ARBA" id="ARBA00022771"/>
    </source>
</evidence>
<feature type="region of interest" description="Disordered" evidence="6">
    <location>
        <begin position="379"/>
        <end position="398"/>
    </location>
</feature>
<evidence type="ECO:0000259" key="8">
    <source>
        <dbReference type="PROSITE" id="PS51058"/>
    </source>
</evidence>
<feature type="compositionally biased region" description="Polar residues" evidence="6">
    <location>
        <begin position="314"/>
        <end position="333"/>
    </location>
</feature>
<dbReference type="PANTHER" id="PTHR46386:SF11">
    <property type="entry name" value="AUTOIMMUNE REGULATOR"/>
    <property type="match status" value="1"/>
</dbReference>
<evidence type="ECO:0000259" key="7">
    <source>
        <dbReference type="PROSITE" id="PS50016"/>
    </source>
</evidence>
<evidence type="ECO:0000256" key="1">
    <source>
        <dbReference type="ARBA" id="ARBA00022723"/>
    </source>
</evidence>
<dbReference type="PANTHER" id="PTHR46386">
    <property type="entry name" value="NUCLEAR BODY PROTEIN SP140"/>
    <property type="match status" value="1"/>
</dbReference>
<feature type="compositionally biased region" description="Basic and acidic residues" evidence="6">
    <location>
        <begin position="96"/>
        <end position="115"/>
    </location>
</feature>
<dbReference type="InterPro" id="IPR013083">
    <property type="entry name" value="Znf_RING/FYVE/PHD"/>
</dbReference>
<feature type="compositionally biased region" description="Basic residues" evidence="6">
    <location>
        <begin position="355"/>
        <end position="369"/>
    </location>
</feature>
<proteinExistence type="predicted"/>
<evidence type="ECO:0000256" key="6">
    <source>
        <dbReference type="SAM" id="MobiDB-lite"/>
    </source>
</evidence>
<keyword evidence="3" id="KW-0862">Zinc</keyword>
<feature type="domain" description="CXXC-type" evidence="8">
    <location>
        <begin position="256"/>
        <end position="302"/>
    </location>
</feature>
<keyword evidence="1" id="KW-0479">Metal-binding</keyword>
<keyword evidence="4" id="KW-0238">DNA-binding</keyword>
<dbReference type="GO" id="GO:0005634">
    <property type="term" value="C:nucleus"/>
    <property type="evidence" value="ECO:0007669"/>
    <property type="project" value="TreeGrafter"/>
</dbReference>
<dbReference type="InterPro" id="IPR002857">
    <property type="entry name" value="Znf_CXXC"/>
</dbReference>
<dbReference type="CDD" id="cd15541">
    <property type="entry name" value="PHD_TIF1_like"/>
    <property type="match status" value="1"/>
</dbReference>
<feature type="region of interest" description="Disordered" evidence="6">
    <location>
        <begin position="84"/>
        <end position="200"/>
    </location>
</feature>
<evidence type="ECO:0000313" key="9">
    <source>
        <dbReference type="EMBL" id="CAD9656749.1"/>
    </source>
</evidence>
<dbReference type="Pfam" id="PF00628">
    <property type="entry name" value="PHD"/>
    <property type="match status" value="1"/>
</dbReference>
<dbReference type="InterPro" id="IPR043563">
    <property type="entry name" value="Sp110/Sp140/Sp140L-like"/>
</dbReference>
<dbReference type="GO" id="GO:0000981">
    <property type="term" value="F:DNA-binding transcription factor activity, RNA polymerase II-specific"/>
    <property type="evidence" value="ECO:0007669"/>
    <property type="project" value="TreeGrafter"/>
</dbReference>
<evidence type="ECO:0000256" key="3">
    <source>
        <dbReference type="ARBA" id="ARBA00022833"/>
    </source>
</evidence>
<dbReference type="PROSITE" id="PS51058">
    <property type="entry name" value="ZF_CXXC"/>
    <property type="match status" value="1"/>
</dbReference>
<feature type="compositionally biased region" description="Polar residues" evidence="6">
    <location>
        <begin position="386"/>
        <end position="395"/>
    </location>
</feature>
<dbReference type="SUPFAM" id="SSF57903">
    <property type="entry name" value="FYVE/PHD zinc finger"/>
    <property type="match status" value="1"/>
</dbReference>
<dbReference type="InterPro" id="IPR019786">
    <property type="entry name" value="Zinc_finger_PHD-type_CS"/>
</dbReference>
<feature type="domain" description="PHD-type" evidence="7">
    <location>
        <begin position="208"/>
        <end position="255"/>
    </location>
</feature>
<dbReference type="GO" id="GO:0003677">
    <property type="term" value="F:DNA binding"/>
    <property type="evidence" value="ECO:0007669"/>
    <property type="project" value="UniProtKB-KW"/>
</dbReference>
<feature type="compositionally biased region" description="Basic and acidic residues" evidence="6">
    <location>
        <begin position="340"/>
        <end position="354"/>
    </location>
</feature>
<gene>
    <name evidence="9" type="ORF">EANT1437_LOCUS548</name>
</gene>
<protein>
    <recommendedName>
        <fullName evidence="10">CXXC-type domain-containing protein</fullName>
    </recommendedName>
</protein>
<reference evidence="9" key="1">
    <citation type="submission" date="2021-01" db="EMBL/GenBank/DDBJ databases">
        <authorList>
            <person name="Corre E."/>
            <person name="Pelletier E."/>
            <person name="Niang G."/>
            <person name="Scheremetjew M."/>
            <person name="Finn R."/>
            <person name="Kale V."/>
            <person name="Holt S."/>
            <person name="Cochrane G."/>
            <person name="Meng A."/>
            <person name="Brown T."/>
            <person name="Cohen L."/>
        </authorList>
    </citation>
    <scope>NUCLEOTIDE SEQUENCE</scope>
    <source>
        <strain evidence="9">CCMP1452</strain>
    </source>
</reference>
<dbReference type="PROSITE" id="PS01359">
    <property type="entry name" value="ZF_PHD_1"/>
    <property type="match status" value="1"/>
</dbReference>
<dbReference type="PROSITE" id="PS50016">
    <property type="entry name" value="ZF_PHD_2"/>
    <property type="match status" value="1"/>
</dbReference>
<evidence type="ECO:0000256" key="4">
    <source>
        <dbReference type="ARBA" id="ARBA00023125"/>
    </source>
</evidence>
<evidence type="ECO:0000256" key="5">
    <source>
        <dbReference type="PROSITE-ProRule" id="PRU00146"/>
    </source>
</evidence>
<dbReference type="InterPro" id="IPR001965">
    <property type="entry name" value="Znf_PHD"/>
</dbReference>
<dbReference type="EMBL" id="HBHI01001172">
    <property type="protein sequence ID" value="CAD9656749.1"/>
    <property type="molecule type" value="Transcribed_RNA"/>
</dbReference>